<evidence type="ECO:0000313" key="2">
    <source>
        <dbReference type="Proteomes" id="UP000612808"/>
    </source>
</evidence>
<organism evidence="1 2">
    <name type="scientific">Actinocatenispora rupis</name>
    <dbReference type="NCBI Taxonomy" id="519421"/>
    <lineage>
        <taxon>Bacteria</taxon>
        <taxon>Bacillati</taxon>
        <taxon>Actinomycetota</taxon>
        <taxon>Actinomycetes</taxon>
        <taxon>Micromonosporales</taxon>
        <taxon>Micromonosporaceae</taxon>
        <taxon>Actinocatenispora</taxon>
    </lineage>
</organism>
<protein>
    <submittedName>
        <fullName evidence="1">Uncharacterized protein</fullName>
    </submittedName>
</protein>
<keyword evidence="2" id="KW-1185">Reference proteome</keyword>
<dbReference type="AlphaFoldDB" id="A0A8J3NCR6"/>
<dbReference type="EMBL" id="BOMB01000032">
    <property type="protein sequence ID" value="GID14599.1"/>
    <property type="molecule type" value="Genomic_DNA"/>
</dbReference>
<reference evidence="1" key="1">
    <citation type="submission" date="2021-01" db="EMBL/GenBank/DDBJ databases">
        <title>Whole genome shotgun sequence of Actinocatenispora rupis NBRC 107355.</title>
        <authorList>
            <person name="Komaki H."/>
            <person name="Tamura T."/>
        </authorList>
    </citation>
    <scope>NUCLEOTIDE SEQUENCE</scope>
    <source>
        <strain evidence="1">NBRC 107355</strain>
    </source>
</reference>
<proteinExistence type="predicted"/>
<name>A0A8J3NCR6_9ACTN</name>
<dbReference type="Proteomes" id="UP000612808">
    <property type="component" value="Unassembled WGS sequence"/>
</dbReference>
<gene>
    <name evidence="1" type="ORF">Aru02nite_54880</name>
</gene>
<evidence type="ECO:0000313" key="1">
    <source>
        <dbReference type="EMBL" id="GID14599.1"/>
    </source>
</evidence>
<comment type="caution">
    <text evidence="1">The sequence shown here is derived from an EMBL/GenBank/DDBJ whole genome shotgun (WGS) entry which is preliminary data.</text>
</comment>
<accession>A0A8J3NCR6</accession>
<sequence length="273" mass="28911">MPFGSPRFTLPIGLVAGGAGLVAWPEPVPGLRPALLVFWLGAAVGETTVRYATSRPNVDPSPSGSRELTARRSDGLLRGYARALPPVRLRSHVPRADDTTCLLVLVAPRSSGDVTAVPRREVHVIGLDLLVRTGIWPDEDGRAEAVILVEDASRVRITCLAGESISMFVSALLAAGMDLVLDLFHPDLPELPGWTVTITDTALAIRWPTEGHLVDAPVQVSDRWRRTVATNGHVTLLGGTGLGLTDGEDLPRPVAAYHNGTLAGGVASVSEQP</sequence>